<dbReference type="InterPro" id="IPR003661">
    <property type="entry name" value="HisK_dim/P_dom"/>
</dbReference>
<dbReference type="Gene3D" id="1.10.287.130">
    <property type="match status" value="1"/>
</dbReference>
<dbReference type="PANTHER" id="PTHR45436">
    <property type="entry name" value="SENSOR HISTIDINE KINASE YKOH"/>
    <property type="match status" value="1"/>
</dbReference>
<gene>
    <name evidence="13" type="primary">rssA</name>
    <name evidence="13" type="ORF">ERS370011_03070</name>
</gene>
<evidence type="ECO:0000256" key="11">
    <source>
        <dbReference type="SAM" id="Phobius"/>
    </source>
</evidence>
<keyword evidence="9 11" id="KW-0472">Membrane</keyword>
<evidence type="ECO:0000259" key="12">
    <source>
        <dbReference type="PROSITE" id="PS50109"/>
    </source>
</evidence>
<feature type="domain" description="Histidine kinase" evidence="12">
    <location>
        <begin position="271"/>
        <end position="502"/>
    </location>
</feature>
<dbReference type="AlphaFoldDB" id="A0A0M7GJN4"/>
<dbReference type="Pfam" id="PF00512">
    <property type="entry name" value="HisKA"/>
    <property type="match status" value="1"/>
</dbReference>
<dbReference type="InterPro" id="IPR004358">
    <property type="entry name" value="Sig_transdc_His_kin-like_C"/>
</dbReference>
<dbReference type="InterPro" id="IPR005467">
    <property type="entry name" value="His_kinase_dom"/>
</dbReference>
<dbReference type="PROSITE" id="PS50109">
    <property type="entry name" value="HIS_KIN"/>
    <property type="match status" value="1"/>
</dbReference>
<keyword evidence="7" id="KW-0418">Kinase</keyword>
<accession>A0A0M7GJN4</accession>
<dbReference type="SMART" id="SM00387">
    <property type="entry name" value="HATPase_c"/>
    <property type="match status" value="1"/>
</dbReference>
<evidence type="ECO:0000256" key="8">
    <source>
        <dbReference type="ARBA" id="ARBA00022989"/>
    </source>
</evidence>
<dbReference type="Pfam" id="PF08521">
    <property type="entry name" value="2CSK_N"/>
    <property type="match status" value="1"/>
</dbReference>
<evidence type="ECO:0000256" key="2">
    <source>
        <dbReference type="ARBA" id="ARBA00004370"/>
    </source>
</evidence>
<organism evidence="13 14">
    <name type="scientific">Bordetella pseudohinzii</name>
    <dbReference type="NCBI Taxonomy" id="1331258"/>
    <lineage>
        <taxon>Bacteria</taxon>
        <taxon>Pseudomonadati</taxon>
        <taxon>Pseudomonadota</taxon>
        <taxon>Betaproteobacteria</taxon>
        <taxon>Burkholderiales</taxon>
        <taxon>Alcaligenaceae</taxon>
        <taxon>Bordetella</taxon>
    </lineage>
</organism>
<dbReference type="InterPro" id="IPR050428">
    <property type="entry name" value="TCS_sensor_his_kinase"/>
</dbReference>
<dbReference type="Pfam" id="PF02518">
    <property type="entry name" value="HATPase_c"/>
    <property type="match status" value="1"/>
</dbReference>
<dbReference type="InterPro" id="IPR003594">
    <property type="entry name" value="HATPase_dom"/>
</dbReference>
<dbReference type="EC" id="2.7.13.3" evidence="3"/>
<feature type="region of interest" description="Disordered" evidence="10">
    <location>
        <begin position="105"/>
        <end position="125"/>
    </location>
</feature>
<dbReference type="SMART" id="SM00388">
    <property type="entry name" value="HisKA"/>
    <property type="match status" value="1"/>
</dbReference>
<evidence type="ECO:0000256" key="4">
    <source>
        <dbReference type="ARBA" id="ARBA00022553"/>
    </source>
</evidence>
<feature type="transmembrane region" description="Helical" evidence="11">
    <location>
        <begin position="198"/>
        <end position="218"/>
    </location>
</feature>
<evidence type="ECO:0000313" key="13">
    <source>
        <dbReference type="EMBL" id="CUI95860.1"/>
    </source>
</evidence>
<evidence type="ECO:0000256" key="9">
    <source>
        <dbReference type="ARBA" id="ARBA00023136"/>
    </source>
</evidence>
<keyword evidence="6 11" id="KW-0812">Transmembrane</keyword>
<evidence type="ECO:0000256" key="3">
    <source>
        <dbReference type="ARBA" id="ARBA00012438"/>
    </source>
</evidence>
<dbReference type="PANTHER" id="PTHR45436:SF1">
    <property type="entry name" value="SENSOR PROTEIN QSEC"/>
    <property type="match status" value="1"/>
</dbReference>
<evidence type="ECO:0000256" key="1">
    <source>
        <dbReference type="ARBA" id="ARBA00000085"/>
    </source>
</evidence>
<reference evidence="13 14" key="1">
    <citation type="submission" date="2015-09" db="EMBL/GenBank/DDBJ databases">
        <authorList>
            <person name="Jackson K.R."/>
            <person name="Lunt B.L."/>
            <person name="Fisher J.N.B."/>
            <person name="Gardner A.V."/>
            <person name="Bailey M.E."/>
            <person name="Deus L.M."/>
            <person name="Earl A.S."/>
            <person name="Gibby P.D."/>
            <person name="Hartmann K.A."/>
            <person name="Liu J.E."/>
            <person name="Manci A.M."/>
            <person name="Nielsen D.A."/>
            <person name="Solomon M.B."/>
            <person name="Breakwell D.P."/>
            <person name="Burnett S.H."/>
            <person name="Grose J.H."/>
        </authorList>
    </citation>
    <scope>NUCLEOTIDE SEQUENCE [LARGE SCALE GENOMIC DNA]</scope>
    <source>
        <strain evidence="13 14">2789STDY5608636</strain>
    </source>
</reference>
<dbReference type="SUPFAM" id="SSF55874">
    <property type="entry name" value="ATPase domain of HSP90 chaperone/DNA topoisomerase II/histidine kinase"/>
    <property type="match status" value="1"/>
</dbReference>
<dbReference type="Gene3D" id="3.30.565.10">
    <property type="entry name" value="Histidine kinase-like ATPase, C-terminal domain"/>
    <property type="match status" value="1"/>
</dbReference>
<dbReference type="InterPro" id="IPR013727">
    <property type="entry name" value="2CSK_N"/>
</dbReference>
<proteinExistence type="predicted"/>
<keyword evidence="8 11" id="KW-1133">Transmembrane helix</keyword>
<dbReference type="GO" id="GO:0005886">
    <property type="term" value="C:plasma membrane"/>
    <property type="evidence" value="ECO:0007669"/>
    <property type="project" value="TreeGrafter"/>
</dbReference>
<feature type="transmembrane region" description="Helical" evidence="11">
    <location>
        <begin position="15"/>
        <end position="35"/>
    </location>
</feature>
<keyword evidence="5 13" id="KW-0808">Transferase</keyword>
<comment type="subcellular location">
    <subcellularLocation>
        <location evidence="2">Membrane</location>
    </subcellularLocation>
</comment>
<evidence type="ECO:0000256" key="7">
    <source>
        <dbReference type="ARBA" id="ARBA00022777"/>
    </source>
</evidence>
<dbReference type="CDD" id="cd00075">
    <property type="entry name" value="HATPase"/>
    <property type="match status" value="1"/>
</dbReference>
<dbReference type="PRINTS" id="PR00344">
    <property type="entry name" value="BCTRLSENSOR"/>
</dbReference>
<sequence length="514" mass="56805">MSPPSPERSWRRPLLGIRTLLISLLLPGVILLLVIDSLNDYRTLSSITNEAYDSALLEPARVLESSLEFNPDGSLQVATPLYAQVMLESRAGLRKYFRIEEIDPPWPDGRKGEPPPGHSLAGMPEMPRPPQWPLGNGQPVFYDAVYRNDPVRAVAVLRDLYYHGQHRQVLVIVAESMGKRLAAETAAQRQEILRDARMLALVALLVWWGVTWALRPLVRLRNDIRSRRQDDLTALDASRVPSEVAPLVEAVNYHIARHRHVIDEQSQFLADASHQLRTPLAIMLTQAQYALRERDPARAQEGLRAIVDQLRRTRRLTEQLLSLAHANQAEVMPRQVLDLNDLAREAVLQYLPLAHDKRQDLGWVDARGEDTAHEDGGAAVVPVLGSEAELHELLSNLVHNAINYAPVGARITVSVVKKTDRAEVIVADNGPGIDPPLRARAFARFDRIGGERSAASSGTGLGLAIARGFARRNDGDIELRDGEPNDQGGHGLAAVFWIPLAHAKPSDPGADAHA</sequence>
<evidence type="ECO:0000256" key="5">
    <source>
        <dbReference type="ARBA" id="ARBA00022679"/>
    </source>
</evidence>
<evidence type="ECO:0000256" key="6">
    <source>
        <dbReference type="ARBA" id="ARBA00022692"/>
    </source>
</evidence>
<protein>
    <recommendedName>
        <fullName evidence="3">histidine kinase</fullName>
        <ecNumber evidence="3">2.7.13.3</ecNumber>
    </recommendedName>
</protein>
<evidence type="ECO:0000256" key="10">
    <source>
        <dbReference type="SAM" id="MobiDB-lite"/>
    </source>
</evidence>
<evidence type="ECO:0000313" key="14">
    <source>
        <dbReference type="Proteomes" id="UP000053096"/>
    </source>
</evidence>
<comment type="catalytic activity">
    <reaction evidence="1">
        <text>ATP + protein L-histidine = ADP + protein N-phospho-L-histidine.</text>
        <dbReference type="EC" id="2.7.13.3"/>
    </reaction>
</comment>
<dbReference type="Proteomes" id="UP000053096">
    <property type="component" value="Unassembled WGS sequence"/>
</dbReference>
<dbReference type="SUPFAM" id="SSF47384">
    <property type="entry name" value="Homodimeric domain of signal transducing histidine kinase"/>
    <property type="match status" value="1"/>
</dbReference>
<name>A0A0M7GJN4_9BORD</name>
<keyword evidence="4" id="KW-0597">Phosphoprotein</keyword>
<dbReference type="InterPro" id="IPR036890">
    <property type="entry name" value="HATPase_C_sf"/>
</dbReference>
<dbReference type="EMBL" id="CYTV01000008">
    <property type="protein sequence ID" value="CUI95860.1"/>
    <property type="molecule type" value="Genomic_DNA"/>
</dbReference>
<dbReference type="GO" id="GO:0000155">
    <property type="term" value="F:phosphorelay sensor kinase activity"/>
    <property type="evidence" value="ECO:0007669"/>
    <property type="project" value="InterPro"/>
</dbReference>
<dbReference type="CDD" id="cd00082">
    <property type="entry name" value="HisKA"/>
    <property type="match status" value="1"/>
</dbReference>
<dbReference type="InterPro" id="IPR036097">
    <property type="entry name" value="HisK_dim/P_sf"/>
</dbReference>